<comment type="caution">
    <text evidence="1">The sequence shown here is derived from an EMBL/GenBank/DDBJ whole genome shotgun (WGS) entry which is preliminary data.</text>
</comment>
<proteinExistence type="predicted"/>
<reference evidence="1" key="1">
    <citation type="submission" date="2016-05" db="EMBL/GenBank/DDBJ databases">
        <title>Microbial consortia oxidize butane by reversing methanogenesis.</title>
        <authorList>
            <person name="Laso-Perez R."/>
            <person name="Richter M."/>
            <person name="Wegener G."/>
            <person name="Musat F."/>
        </authorList>
    </citation>
    <scope>NUCLEOTIDE SEQUENCE [LARGE SCALE GENOMIC DNA]</scope>
    <source>
        <strain evidence="1">BOX2</strain>
    </source>
</reference>
<protein>
    <submittedName>
        <fullName evidence="1">Uncharacterized protein</fullName>
    </submittedName>
</protein>
<dbReference type="Proteomes" id="UP000186940">
    <property type="component" value="Unassembled WGS sequence"/>
</dbReference>
<accession>A0A1F2PBH9</accession>
<gene>
    <name evidence="1" type="ORF">SCAL_000353</name>
</gene>
<sequence>MVLTFASPEWCEAIGKSISEGPHSHWFKSCMEDLKAGLGIGEITMVARATDANVALVCELTTDGCKNCYMTTDPDSVPDVFIELSGTLHSWLSVLCGLQPTFTTLVGPVSSDIDRRINITKFAGGMENIPSQIMKPLPLNLLYAVTHAIKDVCIGPTDVTEVPGVNLDILMGRVHH</sequence>
<dbReference type="AlphaFoldDB" id="A0A1F2PBH9"/>
<evidence type="ECO:0000313" key="2">
    <source>
        <dbReference type="Proteomes" id="UP000186940"/>
    </source>
</evidence>
<organism evidence="1 2">
    <name type="scientific">Candidatus Syntropharchaeum caldarium</name>
    <dbReference type="NCBI Taxonomy" id="1838285"/>
    <lineage>
        <taxon>Archaea</taxon>
        <taxon>Methanobacteriati</taxon>
        <taxon>Methanobacteriota</taxon>
        <taxon>Stenosarchaea group</taxon>
        <taxon>Methanomicrobia</taxon>
        <taxon>Methanosarcinales</taxon>
        <taxon>ANME-2 cluster</taxon>
        <taxon>Candidatus Syntropharchaeum</taxon>
    </lineage>
</organism>
<dbReference type="EMBL" id="LYOS01000001">
    <property type="protein sequence ID" value="OFV68677.1"/>
    <property type="molecule type" value="Genomic_DNA"/>
</dbReference>
<evidence type="ECO:0000313" key="1">
    <source>
        <dbReference type="EMBL" id="OFV68677.1"/>
    </source>
</evidence>
<dbReference type="STRING" id="1838285.SCAL_000353"/>
<keyword evidence="2" id="KW-1185">Reference proteome</keyword>
<name>A0A1F2PBH9_9EURY</name>